<dbReference type="AlphaFoldDB" id="A0A518I324"/>
<accession>A0A518I324</accession>
<dbReference type="EMBL" id="CP037423">
    <property type="protein sequence ID" value="QDV47509.1"/>
    <property type="molecule type" value="Genomic_DNA"/>
</dbReference>
<dbReference type="KEGG" id="snep:Enr13x_74190"/>
<protein>
    <submittedName>
        <fullName evidence="1">Uncharacterized protein</fullName>
    </submittedName>
</protein>
<evidence type="ECO:0000313" key="1">
    <source>
        <dbReference type="EMBL" id="QDV47509.1"/>
    </source>
</evidence>
<keyword evidence="2" id="KW-1185">Reference proteome</keyword>
<dbReference type="Proteomes" id="UP000319004">
    <property type="component" value="Chromosome"/>
</dbReference>
<reference evidence="1 2" key="1">
    <citation type="submission" date="2019-03" db="EMBL/GenBank/DDBJ databases">
        <title>Deep-cultivation of Planctomycetes and their phenomic and genomic characterization uncovers novel biology.</title>
        <authorList>
            <person name="Wiegand S."/>
            <person name="Jogler M."/>
            <person name="Boedeker C."/>
            <person name="Pinto D."/>
            <person name="Vollmers J."/>
            <person name="Rivas-Marin E."/>
            <person name="Kohn T."/>
            <person name="Peeters S.H."/>
            <person name="Heuer A."/>
            <person name="Rast P."/>
            <person name="Oberbeckmann S."/>
            <person name="Bunk B."/>
            <person name="Jeske O."/>
            <person name="Meyerdierks A."/>
            <person name="Storesund J.E."/>
            <person name="Kallscheuer N."/>
            <person name="Luecker S."/>
            <person name="Lage O.M."/>
            <person name="Pohl T."/>
            <person name="Merkel B.J."/>
            <person name="Hornburger P."/>
            <person name="Mueller R.-W."/>
            <person name="Bruemmer F."/>
            <person name="Labrenz M."/>
            <person name="Spormann A.M."/>
            <person name="Op den Camp H."/>
            <person name="Overmann J."/>
            <person name="Amann R."/>
            <person name="Jetten M.S.M."/>
            <person name="Mascher T."/>
            <person name="Medema M.H."/>
            <person name="Devos D.P."/>
            <person name="Kaster A.-K."/>
            <person name="Ovreas L."/>
            <person name="Rohde M."/>
            <person name="Galperin M.Y."/>
            <person name="Jogler C."/>
        </authorList>
    </citation>
    <scope>NUCLEOTIDE SEQUENCE [LARGE SCALE GENOMIC DNA]</scope>
    <source>
        <strain evidence="1 2">Enr13</strain>
    </source>
</reference>
<organism evidence="1 2">
    <name type="scientific">Stieleria neptunia</name>
    <dbReference type="NCBI Taxonomy" id="2527979"/>
    <lineage>
        <taxon>Bacteria</taxon>
        <taxon>Pseudomonadati</taxon>
        <taxon>Planctomycetota</taxon>
        <taxon>Planctomycetia</taxon>
        <taxon>Pirellulales</taxon>
        <taxon>Pirellulaceae</taxon>
        <taxon>Stieleria</taxon>
    </lineage>
</organism>
<gene>
    <name evidence="1" type="ORF">Enr13x_74190</name>
</gene>
<proteinExistence type="predicted"/>
<name>A0A518I324_9BACT</name>
<evidence type="ECO:0000313" key="2">
    <source>
        <dbReference type="Proteomes" id="UP000319004"/>
    </source>
</evidence>
<sequence>MQCGRPFRWPAVAETEYRLWEPLSFVARLDNLERRLTGGNEEIDQVTRGFNLATPGGSLLLLNHEHWILPDDSDIDVIGALWTATFWLFEQDVGSDVWFRPYVGIGQSSGL</sequence>